<gene>
    <name evidence="3" type="ORF">MPH_11292</name>
</gene>
<dbReference type="Pfam" id="PF24864">
    <property type="entry name" value="DUF7730"/>
    <property type="match status" value="1"/>
</dbReference>
<dbReference type="PANTHER" id="PTHR38790">
    <property type="entry name" value="2EXR DOMAIN-CONTAINING PROTEIN-RELATED"/>
    <property type="match status" value="1"/>
</dbReference>
<feature type="region of interest" description="Disordered" evidence="1">
    <location>
        <begin position="14"/>
        <end position="54"/>
    </location>
</feature>
<organism evidence="3 4">
    <name type="scientific">Macrophomina phaseolina (strain MS6)</name>
    <name type="common">Charcoal rot fungus</name>
    <dbReference type="NCBI Taxonomy" id="1126212"/>
    <lineage>
        <taxon>Eukaryota</taxon>
        <taxon>Fungi</taxon>
        <taxon>Dikarya</taxon>
        <taxon>Ascomycota</taxon>
        <taxon>Pezizomycotina</taxon>
        <taxon>Dothideomycetes</taxon>
        <taxon>Dothideomycetes incertae sedis</taxon>
        <taxon>Botryosphaeriales</taxon>
        <taxon>Botryosphaeriaceae</taxon>
        <taxon>Macrophomina</taxon>
    </lineage>
</organism>
<accession>K2QPB8</accession>
<dbReference type="OrthoDB" id="4757095at2759"/>
<name>K2QPB8_MACPH</name>
<feature type="compositionally biased region" description="Basic and acidic residues" evidence="1">
    <location>
        <begin position="17"/>
        <end position="34"/>
    </location>
</feature>
<dbReference type="InParanoid" id="K2QPB8"/>
<dbReference type="VEuPathDB" id="FungiDB:MPH_11292"/>
<evidence type="ECO:0000259" key="2">
    <source>
        <dbReference type="Pfam" id="PF24864"/>
    </source>
</evidence>
<dbReference type="HOGENOM" id="CLU_983877_0_0_1"/>
<reference evidence="3 4" key="1">
    <citation type="journal article" date="2012" name="BMC Genomics">
        <title>Tools to kill: Genome of one of the most destructive plant pathogenic fungi Macrophomina phaseolina.</title>
        <authorList>
            <person name="Islam M.S."/>
            <person name="Haque M.S."/>
            <person name="Islam M.M."/>
            <person name="Emdad E.M."/>
            <person name="Halim A."/>
            <person name="Hossen Q.M.M."/>
            <person name="Hossain M.Z."/>
            <person name="Ahmed B."/>
            <person name="Rahim S."/>
            <person name="Rahman M.S."/>
            <person name="Alam M.M."/>
            <person name="Hou S."/>
            <person name="Wan X."/>
            <person name="Saito J.A."/>
            <person name="Alam M."/>
        </authorList>
    </citation>
    <scope>NUCLEOTIDE SEQUENCE [LARGE SCALE GENOMIC DNA]</scope>
    <source>
        <strain evidence="3 4">MS6</strain>
    </source>
</reference>
<evidence type="ECO:0000256" key="1">
    <source>
        <dbReference type="SAM" id="MobiDB-lite"/>
    </source>
</evidence>
<evidence type="ECO:0000313" key="4">
    <source>
        <dbReference type="Proteomes" id="UP000007129"/>
    </source>
</evidence>
<dbReference type="STRING" id="1126212.K2QPB8"/>
<dbReference type="Proteomes" id="UP000007129">
    <property type="component" value="Unassembled WGS sequence"/>
</dbReference>
<dbReference type="InterPro" id="IPR056632">
    <property type="entry name" value="DUF7730"/>
</dbReference>
<protein>
    <recommendedName>
        <fullName evidence="2">DUF7730 domain-containing protein</fullName>
    </recommendedName>
</protein>
<proteinExistence type="predicted"/>
<dbReference type="PANTHER" id="PTHR38790:SF4">
    <property type="entry name" value="2EXR DOMAIN-CONTAINING PROTEIN"/>
    <property type="match status" value="1"/>
</dbReference>
<feature type="domain" description="DUF7730" evidence="2">
    <location>
        <begin position="56"/>
        <end position="279"/>
    </location>
</feature>
<comment type="caution">
    <text evidence="3">The sequence shown here is derived from an EMBL/GenBank/DDBJ whole genome shotgun (WGS) entry which is preliminary data.</text>
</comment>
<evidence type="ECO:0000313" key="3">
    <source>
        <dbReference type="EMBL" id="EKG11796.1"/>
    </source>
</evidence>
<dbReference type="AlphaFoldDB" id="K2QPB8"/>
<sequence length="303" mass="34383">MQFFQRIAGKALGQGHKFKDPHGQRLREERERQADSAPPALPPTRPRALTGPASCNQHQSPLFGKLSAELRNAIYEEVLADGGPAVGRALHLANMHQRLACIRCFQEEDDDLPGWKHECWGWYYPDGTHRGPSPGHPADSSLLSLLQTCRLAYTEAIDILYTHNKFVVRQLKTLVDLERTTLPHRLHAIRYMHVDVPLDLPVDKPELTWPMYPPDPYHSMWVPACRVLSRMKGLQVLRVTVYDLNNQHRIYRQGNPDDMFVQLLEPLTDVKAAMFEVCLDAPIDTSYVLGSLGAAPFSLVIRQ</sequence>
<dbReference type="EMBL" id="AHHD01000467">
    <property type="protein sequence ID" value="EKG11796.1"/>
    <property type="molecule type" value="Genomic_DNA"/>
</dbReference>